<keyword evidence="1" id="KW-0732">Signal</keyword>
<sequence>MFKKFNGATMLTIAALLSACGGGGGGTDGSSGNSGGAATASFSIGGTVSGLAAGKQVVLQNNAGDSLTVSANAAFTFAGKLNQNASYAVTVATQPVAQTCTVSNGTGSNIVANISNVAVNCVTDIAGVVTTLAGNGVGGTLDGIGVAAGFDNPVGIATDGSNVYVSDMFSGTIRKVVISTGAVSTLAGTPGSFGGSGTNDGIGAAARFSYPRGLYTDGTNLYVTSDTTVRKIVVATGAVTTLAGKAGTPGNTDGNGSAALFNNPWGITGDGVNLYVTDLGSHTIRKIVIATGEVTTLVGRAGLSGSNDGYGVAALFNKPWGITTDKSSLYVTDSANQTIRKIALATTEVTTLAGKPGMVGNSNGTGAAASFKSPIGIATDGTNLFVSDSDNHTLRKIVIATGAVSTLAGTAGSLGSADGSGAAARFYYPFGVATDGSSLYVADRGYHLIRKIR</sequence>
<accession>A0ABR7A6C5</accession>
<name>A0ABR7A6C5_9BURK</name>
<dbReference type="PANTHER" id="PTHR46388:SF2">
    <property type="entry name" value="NHL REPEAT-CONTAINING PROTEIN 2"/>
    <property type="match status" value="1"/>
</dbReference>
<feature type="signal peptide" evidence="1">
    <location>
        <begin position="1"/>
        <end position="19"/>
    </location>
</feature>
<feature type="chain" id="PRO_5047484904" description="NHL repeat-containing protein" evidence="1">
    <location>
        <begin position="20"/>
        <end position="453"/>
    </location>
</feature>
<dbReference type="InterPro" id="IPR010916">
    <property type="entry name" value="TonB_box_CS"/>
</dbReference>
<reference evidence="2 3" key="1">
    <citation type="submission" date="2020-08" db="EMBL/GenBank/DDBJ databases">
        <title>Novel species isolated from subtropical streams in China.</title>
        <authorList>
            <person name="Lu H."/>
        </authorList>
    </citation>
    <scope>NUCLEOTIDE SEQUENCE [LARGE SCALE GENOMIC DNA]</scope>
    <source>
        <strain evidence="2 3">CY22W</strain>
    </source>
</reference>
<dbReference type="Proteomes" id="UP000654304">
    <property type="component" value="Unassembled WGS sequence"/>
</dbReference>
<comment type="caution">
    <text evidence="2">The sequence shown here is derived from an EMBL/GenBank/DDBJ whole genome shotgun (WGS) entry which is preliminary data.</text>
</comment>
<evidence type="ECO:0000256" key="1">
    <source>
        <dbReference type="SAM" id="SignalP"/>
    </source>
</evidence>
<keyword evidence="3" id="KW-1185">Reference proteome</keyword>
<evidence type="ECO:0008006" key="4">
    <source>
        <dbReference type="Google" id="ProtNLM"/>
    </source>
</evidence>
<evidence type="ECO:0000313" key="3">
    <source>
        <dbReference type="Proteomes" id="UP000654304"/>
    </source>
</evidence>
<dbReference type="PROSITE" id="PS00430">
    <property type="entry name" value="TONB_DEPENDENT_REC_1"/>
    <property type="match status" value="1"/>
</dbReference>
<dbReference type="EMBL" id="JACOGD010000006">
    <property type="protein sequence ID" value="MBC3932450.1"/>
    <property type="molecule type" value="Genomic_DNA"/>
</dbReference>
<organism evidence="2 3">
    <name type="scientific">Undibacterium curvum</name>
    <dbReference type="NCBI Taxonomy" id="2762294"/>
    <lineage>
        <taxon>Bacteria</taxon>
        <taxon>Pseudomonadati</taxon>
        <taxon>Pseudomonadota</taxon>
        <taxon>Betaproteobacteria</taxon>
        <taxon>Burkholderiales</taxon>
        <taxon>Oxalobacteraceae</taxon>
        <taxon>Undibacterium</taxon>
    </lineage>
</organism>
<gene>
    <name evidence="2" type="ORF">H8K43_12245</name>
</gene>
<proteinExistence type="predicted"/>
<dbReference type="PANTHER" id="PTHR46388">
    <property type="entry name" value="NHL REPEAT-CONTAINING PROTEIN 2"/>
    <property type="match status" value="1"/>
</dbReference>
<dbReference type="Gene3D" id="2.120.10.30">
    <property type="entry name" value="TolB, C-terminal domain"/>
    <property type="match status" value="3"/>
</dbReference>
<dbReference type="SUPFAM" id="SSF63825">
    <property type="entry name" value="YWTD domain"/>
    <property type="match status" value="1"/>
</dbReference>
<dbReference type="RefSeq" id="WP_186904104.1">
    <property type="nucleotide sequence ID" value="NZ_JACOGD010000006.1"/>
</dbReference>
<protein>
    <recommendedName>
        <fullName evidence="4">NHL repeat-containing protein</fullName>
    </recommendedName>
</protein>
<dbReference type="PROSITE" id="PS51257">
    <property type="entry name" value="PROKAR_LIPOPROTEIN"/>
    <property type="match status" value="1"/>
</dbReference>
<dbReference type="InterPro" id="IPR011042">
    <property type="entry name" value="6-blade_b-propeller_TolB-like"/>
</dbReference>
<evidence type="ECO:0000313" key="2">
    <source>
        <dbReference type="EMBL" id="MBC3932450.1"/>
    </source>
</evidence>